<dbReference type="InterPro" id="IPR008928">
    <property type="entry name" value="6-hairpin_glycosidase_sf"/>
</dbReference>
<feature type="chain" id="PRO_5038406661" description="cellulase" evidence="9">
    <location>
        <begin position="27"/>
        <end position="326"/>
    </location>
</feature>
<evidence type="ECO:0000259" key="10">
    <source>
        <dbReference type="Pfam" id="PF00759"/>
    </source>
</evidence>
<evidence type="ECO:0000256" key="3">
    <source>
        <dbReference type="ARBA" id="ARBA00012601"/>
    </source>
</evidence>
<dbReference type="EC" id="3.2.1.4" evidence="3"/>
<dbReference type="AlphaFoldDB" id="A0A9D3W8Y2"/>
<keyword evidence="6" id="KW-0119">Carbohydrate metabolism</keyword>
<dbReference type="Pfam" id="PF00759">
    <property type="entry name" value="Glyco_hydro_9"/>
    <property type="match status" value="1"/>
</dbReference>
<evidence type="ECO:0000256" key="6">
    <source>
        <dbReference type="ARBA" id="ARBA00023277"/>
    </source>
</evidence>
<evidence type="ECO:0000256" key="9">
    <source>
        <dbReference type="SAM" id="SignalP"/>
    </source>
</evidence>
<dbReference type="InterPro" id="IPR001701">
    <property type="entry name" value="Glyco_hydro_9"/>
</dbReference>
<evidence type="ECO:0000313" key="12">
    <source>
        <dbReference type="Proteomes" id="UP000828251"/>
    </source>
</evidence>
<dbReference type="OrthoDB" id="10257085at2759"/>
<keyword evidence="4" id="KW-0378">Hydrolase</keyword>
<keyword evidence="9" id="KW-0732">Signal</keyword>
<protein>
    <recommendedName>
        <fullName evidence="3">cellulase</fullName>
        <ecNumber evidence="3">3.2.1.4</ecNumber>
    </recommendedName>
</protein>
<evidence type="ECO:0000256" key="4">
    <source>
        <dbReference type="ARBA" id="ARBA00022801"/>
    </source>
</evidence>
<evidence type="ECO:0000256" key="8">
    <source>
        <dbReference type="ARBA" id="ARBA00023326"/>
    </source>
</evidence>
<dbReference type="Gene3D" id="1.50.10.10">
    <property type="match status" value="1"/>
</dbReference>
<keyword evidence="5" id="KW-0136">Cellulose degradation</keyword>
<dbReference type="EMBL" id="JAIQCV010000003">
    <property type="protein sequence ID" value="KAH1114986.1"/>
    <property type="molecule type" value="Genomic_DNA"/>
</dbReference>
<comment type="catalytic activity">
    <reaction evidence="1">
        <text>Endohydrolysis of (1-&gt;4)-beta-D-glucosidic linkages in cellulose, lichenin and cereal beta-D-glucans.</text>
        <dbReference type="EC" id="3.2.1.4"/>
    </reaction>
</comment>
<dbReference type="SUPFAM" id="SSF48208">
    <property type="entry name" value="Six-hairpin glycosidases"/>
    <property type="match status" value="1"/>
</dbReference>
<accession>A0A9D3W8Y2</accession>
<keyword evidence="7" id="KW-0326">Glycosidase</keyword>
<dbReference type="Proteomes" id="UP000828251">
    <property type="component" value="Unassembled WGS sequence"/>
</dbReference>
<comment type="caution">
    <text evidence="11">The sequence shown here is derived from an EMBL/GenBank/DDBJ whole genome shotgun (WGS) entry which is preliminary data.</text>
</comment>
<dbReference type="GO" id="GO:0008810">
    <property type="term" value="F:cellulase activity"/>
    <property type="evidence" value="ECO:0007669"/>
    <property type="project" value="UniProtKB-EC"/>
</dbReference>
<evidence type="ECO:0000256" key="5">
    <source>
        <dbReference type="ARBA" id="ARBA00023001"/>
    </source>
</evidence>
<evidence type="ECO:0000256" key="1">
    <source>
        <dbReference type="ARBA" id="ARBA00000966"/>
    </source>
</evidence>
<keyword evidence="8" id="KW-0624">Polysaccharide degradation</keyword>
<organism evidence="11 12">
    <name type="scientific">Gossypium stocksii</name>
    <dbReference type="NCBI Taxonomy" id="47602"/>
    <lineage>
        <taxon>Eukaryota</taxon>
        <taxon>Viridiplantae</taxon>
        <taxon>Streptophyta</taxon>
        <taxon>Embryophyta</taxon>
        <taxon>Tracheophyta</taxon>
        <taxon>Spermatophyta</taxon>
        <taxon>Magnoliopsida</taxon>
        <taxon>eudicotyledons</taxon>
        <taxon>Gunneridae</taxon>
        <taxon>Pentapetalae</taxon>
        <taxon>rosids</taxon>
        <taxon>malvids</taxon>
        <taxon>Malvales</taxon>
        <taxon>Malvaceae</taxon>
        <taxon>Malvoideae</taxon>
        <taxon>Gossypium</taxon>
    </lineage>
</organism>
<comment type="similarity">
    <text evidence="2">Belongs to the glycosyl hydrolase 9 (cellulase E) family.</text>
</comment>
<name>A0A9D3W8Y2_9ROSI</name>
<evidence type="ECO:0000313" key="11">
    <source>
        <dbReference type="EMBL" id="KAH1114986.1"/>
    </source>
</evidence>
<feature type="signal peptide" evidence="9">
    <location>
        <begin position="1"/>
        <end position="26"/>
    </location>
</feature>
<reference evidence="11 12" key="1">
    <citation type="journal article" date="2021" name="Plant Biotechnol. J.">
        <title>Multi-omics assisted identification of the key and species-specific regulatory components of drought-tolerant mechanisms in Gossypium stocksii.</title>
        <authorList>
            <person name="Yu D."/>
            <person name="Ke L."/>
            <person name="Zhang D."/>
            <person name="Wu Y."/>
            <person name="Sun Y."/>
            <person name="Mei J."/>
            <person name="Sun J."/>
            <person name="Sun Y."/>
        </authorList>
    </citation>
    <scope>NUCLEOTIDE SEQUENCE [LARGE SCALE GENOMIC DNA]</scope>
    <source>
        <strain evidence="12">cv. E1</strain>
        <tissue evidence="11">Leaf</tissue>
    </source>
</reference>
<evidence type="ECO:0000256" key="7">
    <source>
        <dbReference type="ARBA" id="ARBA00023295"/>
    </source>
</evidence>
<gene>
    <name evidence="11" type="ORF">J1N35_008364</name>
</gene>
<dbReference type="GO" id="GO:0030245">
    <property type="term" value="P:cellulose catabolic process"/>
    <property type="evidence" value="ECO:0007669"/>
    <property type="project" value="UniProtKB-KW"/>
</dbReference>
<keyword evidence="12" id="KW-1185">Reference proteome</keyword>
<dbReference type="InterPro" id="IPR012341">
    <property type="entry name" value="6hp_glycosidase-like_sf"/>
</dbReference>
<feature type="domain" description="Glycoside hydrolase family 9" evidence="10">
    <location>
        <begin position="29"/>
        <end position="308"/>
    </location>
</feature>
<sequence length="326" mass="36279">MGSGKCMTLLTLLAVLGMVMVDKVGSQNYGDALSKCILLFEGQRSGKLPSNQRMIWRKDSALRDGSDLGMDLLGGYYDAGDNVKFNFPMAFSTTMLAWSVIELGQFMGPDLQHALDSIRWGADYLLKSTDLPGKVTAAVGNPIADHNCWERPEDMDTPRTSYVVNQTHPGSEVSAETAAAIAASSLVFKSAQHRYSIQLVNRAKEVFEFADKFRGNYKDSVGQGVCPFYCDWGSYSYMDELIWGAAWLFKVTKEQKYRDYVQNNISNLPRRVIRLLNGELQAAKSFAEFGWDAKDAGINVLVSGLVMNSTSAEPYVRRQVRLQRLA</sequence>
<dbReference type="PANTHER" id="PTHR22298">
    <property type="entry name" value="ENDO-1,4-BETA-GLUCANASE"/>
    <property type="match status" value="1"/>
</dbReference>
<evidence type="ECO:0000256" key="2">
    <source>
        <dbReference type="ARBA" id="ARBA00007072"/>
    </source>
</evidence>
<proteinExistence type="inferred from homology"/>